<dbReference type="InterPro" id="IPR051721">
    <property type="entry name" value="Biopterin_syn/organic_redct"/>
</dbReference>
<proteinExistence type="inferred from homology"/>
<dbReference type="InterPro" id="IPR036291">
    <property type="entry name" value="NAD(P)-bd_dom_sf"/>
</dbReference>
<sequence>MAASMPDVFNVRTFCLITGASKGIGRGIATSLGDKVGDNSVMVLVARSEAGLLETKRLITCRRGGEVDVRILVCDLGVMMSISSHIQPMFTDIEPETFQHAILINNAGSLGDVSSKLREFGDPFELQNYYGLNVTTAICVTSQFLTNFPKRDKLRRTVVNITSLCAIQPFKYSSLYCSSRAARDMLFQVLAAEEPDVRVVSYSPGPIDTDMQRDLRENLGDPEMQKVYADLETNGALLTVDQTMKTLIALLEEDSFKSGSHVDYYDINK</sequence>
<gene>
    <name evidence="9" type="primary">LOC100369549</name>
</gene>
<dbReference type="PANTHER" id="PTHR44085">
    <property type="entry name" value="SEPIAPTERIN REDUCTASE"/>
    <property type="match status" value="1"/>
</dbReference>
<dbReference type="InterPro" id="IPR006393">
    <property type="entry name" value="Sepiapterin_red"/>
</dbReference>
<keyword evidence="7" id="KW-0560">Oxidoreductase</keyword>
<protein>
    <recommendedName>
        <fullName evidence="4">Sepiapterin reductase</fullName>
        <ecNumber evidence="3">1.1.1.153</ecNumber>
    </recommendedName>
</protein>
<evidence type="ECO:0000256" key="4">
    <source>
        <dbReference type="ARBA" id="ARBA00019170"/>
    </source>
</evidence>
<dbReference type="InterPro" id="IPR002347">
    <property type="entry name" value="SDR_fam"/>
</dbReference>
<keyword evidence="8" id="KW-1185">Reference proteome</keyword>
<evidence type="ECO:0000256" key="3">
    <source>
        <dbReference type="ARBA" id="ARBA00013075"/>
    </source>
</evidence>
<evidence type="ECO:0000256" key="2">
    <source>
        <dbReference type="ARBA" id="ARBA00010483"/>
    </source>
</evidence>
<dbReference type="RefSeq" id="XP_002730621.1">
    <property type="nucleotide sequence ID" value="XM_002730575.2"/>
</dbReference>
<dbReference type="PANTHER" id="PTHR44085:SF2">
    <property type="entry name" value="SEPIAPTERIN REDUCTASE"/>
    <property type="match status" value="1"/>
</dbReference>
<comment type="subcellular location">
    <subcellularLocation>
        <location evidence="1">Cytoplasm</location>
    </subcellularLocation>
</comment>
<keyword evidence="5" id="KW-0963">Cytoplasm</keyword>
<dbReference type="GeneID" id="100369549"/>
<evidence type="ECO:0000313" key="8">
    <source>
        <dbReference type="Proteomes" id="UP000694865"/>
    </source>
</evidence>
<dbReference type="SUPFAM" id="SSF51735">
    <property type="entry name" value="NAD(P)-binding Rossmann-fold domains"/>
    <property type="match status" value="1"/>
</dbReference>
<accession>A0ABM0GIK7</accession>
<dbReference type="Gene3D" id="3.40.50.720">
    <property type="entry name" value="NAD(P)-binding Rossmann-like Domain"/>
    <property type="match status" value="1"/>
</dbReference>
<dbReference type="PRINTS" id="PR00081">
    <property type="entry name" value="GDHRDH"/>
</dbReference>
<dbReference type="NCBIfam" id="TIGR01500">
    <property type="entry name" value="sepiapter_red"/>
    <property type="match status" value="1"/>
</dbReference>
<reference evidence="9" key="1">
    <citation type="submission" date="2025-08" db="UniProtKB">
        <authorList>
            <consortium name="RefSeq"/>
        </authorList>
    </citation>
    <scope>IDENTIFICATION</scope>
    <source>
        <tissue evidence="9">Testes</tissue>
    </source>
</reference>
<evidence type="ECO:0000256" key="5">
    <source>
        <dbReference type="ARBA" id="ARBA00022490"/>
    </source>
</evidence>
<dbReference type="EC" id="1.1.1.153" evidence="3"/>
<name>A0ABM0GIK7_SACKO</name>
<organism evidence="8 9">
    <name type="scientific">Saccoglossus kowalevskii</name>
    <name type="common">Acorn worm</name>
    <dbReference type="NCBI Taxonomy" id="10224"/>
    <lineage>
        <taxon>Eukaryota</taxon>
        <taxon>Metazoa</taxon>
        <taxon>Hemichordata</taxon>
        <taxon>Enteropneusta</taxon>
        <taxon>Harrimaniidae</taxon>
        <taxon>Saccoglossus</taxon>
    </lineage>
</organism>
<keyword evidence="6" id="KW-0521">NADP</keyword>
<dbReference type="CDD" id="cd05367">
    <property type="entry name" value="SPR-like_SDR_c"/>
    <property type="match status" value="1"/>
</dbReference>
<evidence type="ECO:0000256" key="7">
    <source>
        <dbReference type="ARBA" id="ARBA00023002"/>
    </source>
</evidence>
<dbReference type="Proteomes" id="UP000694865">
    <property type="component" value="Unplaced"/>
</dbReference>
<evidence type="ECO:0000313" key="9">
    <source>
        <dbReference type="RefSeq" id="XP_002730621.1"/>
    </source>
</evidence>
<comment type="similarity">
    <text evidence="2">Belongs to the sepiapterin reductase family.</text>
</comment>
<evidence type="ECO:0000256" key="6">
    <source>
        <dbReference type="ARBA" id="ARBA00022857"/>
    </source>
</evidence>
<evidence type="ECO:0000256" key="1">
    <source>
        <dbReference type="ARBA" id="ARBA00004496"/>
    </source>
</evidence>
<dbReference type="Pfam" id="PF00106">
    <property type="entry name" value="adh_short"/>
    <property type="match status" value="1"/>
</dbReference>